<dbReference type="AlphaFoldDB" id="A0A0Q3PUC4"/>
<name>A0A0Q3PUC4_BRADI</name>
<dbReference type="InterPro" id="IPR008974">
    <property type="entry name" value="TRAF-like"/>
</dbReference>
<proteinExistence type="inferred from homology"/>
<dbReference type="Proteomes" id="UP000008810">
    <property type="component" value="Chromosome 3"/>
</dbReference>
<dbReference type="Gramene" id="KQJ93049">
    <property type="protein sequence ID" value="KQJ93049"/>
    <property type="gene ID" value="BRADI_3g02427v3"/>
</dbReference>
<dbReference type="SUPFAM" id="SSF54695">
    <property type="entry name" value="POZ domain"/>
    <property type="match status" value="1"/>
</dbReference>
<dbReference type="InterPro" id="IPR056423">
    <property type="entry name" value="BACK_BPM_SPOP"/>
</dbReference>
<evidence type="ECO:0000259" key="4">
    <source>
        <dbReference type="PROSITE" id="PS50097"/>
    </source>
</evidence>
<feature type="domain" description="MATH" evidence="5">
    <location>
        <begin position="29"/>
        <end position="140"/>
    </location>
</feature>
<comment type="similarity">
    <text evidence="2">Belongs to the Tdpoz family.</text>
</comment>
<keyword evidence="8" id="KW-1185">Reference proteome</keyword>
<reference evidence="6 7" key="1">
    <citation type="journal article" date="2010" name="Nature">
        <title>Genome sequencing and analysis of the model grass Brachypodium distachyon.</title>
        <authorList>
            <consortium name="International Brachypodium Initiative"/>
        </authorList>
    </citation>
    <scope>NUCLEOTIDE SEQUENCE [LARGE SCALE GENOMIC DNA]</scope>
    <source>
        <strain evidence="6 7">Bd21</strain>
    </source>
</reference>
<dbReference type="EMBL" id="CM000882">
    <property type="protein sequence ID" value="KQJ93049.1"/>
    <property type="molecule type" value="Genomic_DNA"/>
</dbReference>
<dbReference type="InterPro" id="IPR011333">
    <property type="entry name" value="SKP1/BTB/POZ_sf"/>
</dbReference>
<dbReference type="PANTHER" id="PTHR26379">
    <property type="entry name" value="BTB/POZ AND MATH DOMAIN-CONTAINING PROTEIN 1"/>
    <property type="match status" value="1"/>
</dbReference>
<dbReference type="PROSITE" id="PS50144">
    <property type="entry name" value="MATH"/>
    <property type="match status" value="1"/>
</dbReference>
<gene>
    <name evidence="6" type="ORF">BRADI_3g02427v3</name>
</gene>
<dbReference type="PANTHER" id="PTHR26379:SF471">
    <property type="entry name" value="BTB DOMAIN-CONTAINING PROTEIN"/>
    <property type="match status" value="1"/>
</dbReference>
<dbReference type="SUPFAM" id="SSF49599">
    <property type="entry name" value="TRAF domain-like"/>
    <property type="match status" value="1"/>
</dbReference>
<evidence type="ECO:0000256" key="1">
    <source>
        <dbReference type="ARBA" id="ARBA00004906"/>
    </source>
</evidence>
<dbReference type="Pfam" id="PF24570">
    <property type="entry name" value="BACK_BPM_SPOP"/>
    <property type="match status" value="1"/>
</dbReference>
<protein>
    <recommendedName>
        <fullName evidence="9">BTB domain-containing protein</fullName>
    </recommendedName>
</protein>
<evidence type="ECO:0000313" key="8">
    <source>
        <dbReference type="Proteomes" id="UP000008810"/>
    </source>
</evidence>
<dbReference type="InParanoid" id="A0A0Q3PUC4"/>
<feature type="compositionally biased region" description="Basic residues" evidence="3">
    <location>
        <begin position="266"/>
        <end position="278"/>
    </location>
</feature>
<dbReference type="EnsemblPlants" id="KQJ93049">
    <property type="protein sequence ID" value="KQJ93049"/>
    <property type="gene ID" value="BRADI_3g02427v3"/>
</dbReference>
<dbReference type="PROSITE" id="PS50097">
    <property type="entry name" value="BTB"/>
    <property type="match status" value="1"/>
</dbReference>
<evidence type="ECO:0000256" key="2">
    <source>
        <dbReference type="ARBA" id="ARBA00010846"/>
    </source>
</evidence>
<dbReference type="InterPro" id="IPR002083">
    <property type="entry name" value="MATH/TRAF_dom"/>
</dbReference>
<dbReference type="CDD" id="cd00121">
    <property type="entry name" value="MATH"/>
    <property type="match status" value="1"/>
</dbReference>
<evidence type="ECO:0000313" key="7">
    <source>
        <dbReference type="EnsemblPlants" id="KQJ93049"/>
    </source>
</evidence>
<dbReference type="OrthoDB" id="6359816at2759"/>
<organism evidence="6">
    <name type="scientific">Brachypodium distachyon</name>
    <name type="common">Purple false brome</name>
    <name type="synonym">Trachynia distachya</name>
    <dbReference type="NCBI Taxonomy" id="15368"/>
    <lineage>
        <taxon>Eukaryota</taxon>
        <taxon>Viridiplantae</taxon>
        <taxon>Streptophyta</taxon>
        <taxon>Embryophyta</taxon>
        <taxon>Tracheophyta</taxon>
        <taxon>Spermatophyta</taxon>
        <taxon>Magnoliopsida</taxon>
        <taxon>Liliopsida</taxon>
        <taxon>Poales</taxon>
        <taxon>Poaceae</taxon>
        <taxon>BOP clade</taxon>
        <taxon>Pooideae</taxon>
        <taxon>Stipodae</taxon>
        <taxon>Brachypodieae</taxon>
        <taxon>Brachypodium</taxon>
    </lineage>
</organism>
<dbReference type="Gene3D" id="2.60.210.10">
    <property type="entry name" value="Apoptosis, Tumor Necrosis Factor Receptor Associated Protein 2, Chain A"/>
    <property type="match status" value="1"/>
</dbReference>
<evidence type="ECO:0008006" key="9">
    <source>
        <dbReference type="Google" id="ProtNLM"/>
    </source>
</evidence>
<dbReference type="GO" id="GO:0016567">
    <property type="term" value="P:protein ubiquitination"/>
    <property type="evidence" value="ECO:0007669"/>
    <property type="project" value="InterPro"/>
</dbReference>
<dbReference type="Pfam" id="PF00651">
    <property type="entry name" value="BTB"/>
    <property type="match status" value="1"/>
</dbReference>
<dbReference type="InterPro" id="IPR000210">
    <property type="entry name" value="BTB/POZ_dom"/>
</dbReference>
<evidence type="ECO:0000313" key="6">
    <source>
        <dbReference type="EMBL" id="KQJ93049.1"/>
    </source>
</evidence>
<feature type="region of interest" description="Disordered" evidence="3">
    <location>
        <begin position="238"/>
        <end position="282"/>
    </location>
</feature>
<accession>A0A0Q3PUC4</accession>
<reference evidence="7" key="3">
    <citation type="submission" date="2018-08" db="UniProtKB">
        <authorList>
            <consortium name="EnsemblPlants"/>
        </authorList>
    </citation>
    <scope>IDENTIFICATION</scope>
    <source>
        <strain evidence="7">cv. Bd21</strain>
    </source>
</reference>
<comment type="pathway">
    <text evidence="1">Protein modification; protein ubiquitination.</text>
</comment>
<evidence type="ECO:0000259" key="5">
    <source>
        <dbReference type="PROSITE" id="PS50144"/>
    </source>
</evidence>
<evidence type="ECO:0000256" key="3">
    <source>
        <dbReference type="SAM" id="MobiDB-lite"/>
    </source>
</evidence>
<dbReference type="InterPro" id="IPR045005">
    <property type="entry name" value="BPM1-6"/>
</dbReference>
<dbReference type="Gene3D" id="3.30.710.10">
    <property type="entry name" value="Potassium Channel Kv1.1, Chain A"/>
    <property type="match status" value="2"/>
</dbReference>
<dbReference type="Pfam" id="PF22486">
    <property type="entry name" value="MATH_2"/>
    <property type="match status" value="1"/>
</dbReference>
<feature type="domain" description="BTB" evidence="4">
    <location>
        <begin position="179"/>
        <end position="208"/>
    </location>
</feature>
<sequence>MAFAGVSVIDDGKLCASTASPVDAGYDDSGYHLLVVQGYTRTTKDTPTGEYVESRPFKVGGVRFLLRCYPNGRNEDAKEFISVTLDFGEQDPGVVHLFPVSVRCAKSLIDQTAQQDVVRRDVLERSRHLKNDSFTIRCDVVVCRFTFVVEKRRAGTITTMPWPDMPDHFSNLLLTKKGSDITFEVGGKMIAAHRCVLGARSSVFMEQFFGAGVMNEGATATSVVKIDGIKETMHCPTSARTRWRKMKEKSKKETARGRLKQEKKKEKQMKRKQMKRKEKRTDEEERVKDVMWFLHMLEAADRYDLQGLKMSYEEALARSLCVSMVADIIVGAEQRRCQWLKEVCLQFINSHTSLPSVFTPEVLAMVIRTSSLSGLKELMSKFAS</sequence>
<feature type="compositionally biased region" description="Basic and acidic residues" evidence="3">
    <location>
        <begin position="250"/>
        <end position="265"/>
    </location>
</feature>
<reference evidence="6" key="2">
    <citation type="submission" date="2017-06" db="EMBL/GenBank/DDBJ databases">
        <title>WGS assembly of Brachypodium distachyon.</title>
        <authorList>
            <consortium name="The International Brachypodium Initiative"/>
            <person name="Lucas S."/>
            <person name="Harmon-Smith M."/>
            <person name="Lail K."/>
            <person name="Tice H."/>
            <person name="Grimwood J."/>
            <person name="Bruce D."/>
            <person name="Barry K."/>
            <person name="Shu S."/>
            <person name="Lindquist E."/>
            <person name="Wang M."/>
            <person name="Pitluck S."/>
            <person name="Vogel J.P."/>
            <person name="Garvin D.F."/>
            <person name="Mockler T.C."/>
            <person name="Schmutz J."/>
            <person name="Rokhsar D."/>
            <person name="Bevan M.W."/>
        </authorList>
    </citation>
    <scope>NUCLEOTIDE SEQUENCE</scope>
    <source>
        <strain evidence="6">Bd21</strain>
    </source>
</reference>